<keyword evidence="1" id="KW-1133">Transmembrane helix</keyword>
<evidence type="ECO:0000313" key="2">
    <source>
        <dbReference type="EMBL" id="SEP53760.1"/>
    </source>
</evidence>
<organism evidence="2 3">
    <name type="scientific">Amycolatopsis saalfeldensis</name>
    <dbReference type="NCBI Taxonomy" id="394193"/>
    <lineage>
        <taxon>Bacteria</taxon>
        <taxon>Bacillati</taxon>
        <taxon>Actinomycetota</taxon>
        <taxon>Actinomycetes</taxon>
        <taxon>Pseudonocardiales</taxon>
        <taxon>Pseudonocardiaceae</taxon>
        <taxon>Amycolatopsis</taxon>
    </lineage>
</organism>
<keyword evidence="3" id="KW-1185">Reference proteome</keyword>
<sequence length="131" mass="13900">MSQPVLVLVSVVVLGSAIGATAIIGPGYVYTGLPAAVMYLFPILLNIAVVKEIRERARSSNVWVRRVARREYLGYTLLLAVSATLATHLRLGHLDVTAMVLAGTVSGAGPLVLTLVLLRKGQPAPAERRGD</sequence>
<protein>
    <submittedName>
        <fullName evidence="2">Uncharacterized protein</fullName>
    </submittedName>
</protein>
<dbReference type="EMBL" id="FOEF01000030">
    <property type="protein sequence ID" value="SEP53760.1"/>
    <property type="molecule type" value="Genomic_DNA"/>
</dbReference>
<evidence type="ECO:0000256" key="1">
    <source>
        <dbReference type="SAM" id="Phobius"/>
    </source>
</evidence>
<name>A0A1H8YNK6_9PSEU</name>
<feature type="transmembrane region" description="Helical" evidence="1">
    <location>
        <begin position="72"/>
        <end position="91"/>
    </location>
</feature>
<keyword evidence="1" id="KW-0812">Transmembrane</keyword>
<keyword evidence="1" id="KW-0472">Membrane</keyword>
<accession>A0A1H8YNK6</accession>
<reference evidence="2 3" key="1">
    <citation type="submission" date="2016-10" db="EMBL/GenBank/DDBJ databases">
        <authorList>
            <person name="de Groot N.N."/>
        </authorList>
    </citation>
    <scope>NUCLEOTIDE SEQUENCE [LARGE SCALE GENOMIC DNA]</scope>
    <source>
        <strain evidence="2 3">DSM 44993</strain>
    </source>
</reference>
<gene>
    <name evidence="2" type="ORF">SAMN04489732_13062</name>
</gene>
<dbReference type="AlphaFoldDB" id="A0A1H8YNK6"/>
<feature type="transmembrane region" description="Helical" evidence="1">
    <location>
        <begin position="97"/>
        <end position="118"/>
    </location>
</feature>
<feature type="transmembrane region" description="Helical" evidence="1">
    <location>
        <begin position="29"/>
        <end position="51"/>
    </location>
</feature>
<evidence type="ECO:0000313" key="3">
    <source>
        <dbReference type="Proteomes" id="UP000198582"/>
    </source>
</evidence>
<dbReference type="Proteomes" id="UP000198582">
    <property type="component" value="Unassembled WGS sequence"/>
</dbReference>
<proteinExistence type="predicted"/>